<evidence type="ECO:0000259" key="3">
    <source>
        <dbReference type="Pfam" id="PF06011"/>
    </source>
</evidence>
<dbReference type="InterPro" id="IPR040241">
    <property type="entry name" value="TRP_Flc/Pkd2-like"/>
</dbReference>
<dbReference type="GO" id="GO:0016020">
    <property type="term" value="C:membrane"/>
    <property type="evidence" value="ECO:0007669"/>
    <property type="project" value="TreeGrafter"/>
</dbReference>
<evidence type="ECO:0000313" key="4">
    <source>
        <dbReference type="EMBL" id="OQS01690.1"/>
    </source>
</evidence>
<feature type="transmembrane region" description="Helical" evidence="2">
    <location>
        <begin position="294"/>
        <end position="317"/>
    </location>
</feature>
<dbReference type="OrthoDB" id="73135at2759"/>
<feature type="transmembrane region" description="Helical" evidence="2">
    <location>
        <begin position="254"/>
        <end position="274"/>
    </location>
</feature>
<feature type="transmembrane region" description="Helical" evidence="2">
    <location>
        <begin position="378"/>
        <end position="395"/>
    </location>
</feature>
<feature type="transmembrane region" description="Helical" evidence="2">
    <location>
        <begin position="402"/>
        <end position="425"/>
    </location>
</feature>
<dbReference type="PANTHER" id="PTHR31145">
    <property type="entry name" value="INTEGRAL MEMBRANE PROTEIN (AFU_ORTHOLOGUE AFUA_7G01610)"/>
    <property type="match status" value="1"/>
</dbReference>
<protein>
    <recommendedName>
        <fullName evidence="3">TRP C-terminal domain-containing protein</fullName>
    </recommendedName>
</protein>
<evidence type="ECO:0000313" key="5">
    <source>
        <dbReference type="Proteomes" id="UP000243579"/>
    </source>
</evidence>
<feature type="transmembrane region" description="Helical" evidence="2">
    <location>
        <begin position="17"/>
        <end position="37"/>
    </location>
</feature>
<dbReference type="EMBL" id="JNBR01000002">
    <property type="protein sequence ID" value="OQS01690.1"/>
    <property type="molecule type" value="Genomic_DNA"/>
</dbReference>
<feature type="compositionally biased region" description="Basic and acidic residues" evidence="1">
    <location>
        <begin position="473"/>
        <end position="482"/>
    </location>
</feature>
<dbReference type="InterPro" id="IPR010308">
    <property type="entry name" value="TRP_C"/>
</dbReference>
<feature type="transmembrane region" description="Helical" evidence="2">
    <location>
        <begin position="437"/>
        <end position="455"/>
    </location>
</feature>
<keyword evidence="2" id="KW-1133">Transmembrane helix</keyword>
<reference evidence="4 5" key="1">
    <citation type="journal article" date="2014" name="Genome Biol. Evol.">
        <title>The secreted proteins of Achlya hypogyna and Thraustotheca clavata identify the ancestral oomycete secretome and reveal gene acquisitions by horizontal gene transfer.</title>
        <authorList>
            <person name="Misner I."/>
            <person name="Blouin N."/>
            <person name="Leonard G."/>
            <person name="Richards T.A."/>
            <person name="Lane C.E."/>
        </authorList>
    </citation>
    <scope>NUCLEOTIDE SEQUENCE [LARGE SCALE GENOMIC DNA]</scope>
    <source>
        <strain evidence="4 5">ATCC 48635</strain>
    </source>
</reference>
<dbReference type="AlphaFoldDB" id="A0A1V9ZV67"/>
<proteinExistence type="predicted"/>
<evidence type="ECO:0000256" key="2">
    <source>
        <dbReference type="SAM" id="Phobius"/>
    </source>
</evidence>
<organism evidence="4 5">
    <name type="scientific">Achlya hypogyna</name>
    <name type="common">Oomycete</name>
    <name type="synonym">Protoachlya hypogyna</name>
    <dbReference type="NCBI Taxonomy" id="1202772"/>
    <lineage>
        <taxon>Eukaryota</taxon>
        <taxon>Sar</taxon>
        <taxon>Stramenopiles</taxon>
        <taxon>Oomycota</taxon>
        <taxon>Saprolegniomycetes</taxon>
        <taxon>Saprolegniales</taxon>
        <taxon>Achlyaceae</taxon>
        <taxon>Achlya</taxon>
    </lineage>
</organism>
<feature type="region of interest" description="Disordered" evidence="1">
    <location>
        <begin position="786"/>
        <end position="843"/>
    </location>
</feature>
<feature type="region of interest" description="Disordered" evidence="1">
    <location>
        <begin position="857"/>
        <end position="905"/>
    </location>
</feature>
<feature type="compositionally biased region" description="Basic and acidic residues" evidence="1">
    <location>
        <begin position="882"/>
        <end position="891"/>
    </location>
</feature>
<feature type="transmembrane region" description="Helical" evidence="2">
    <location>
        <begin position="214"/>
        <end position="242"/>
    </location>
</feature>
<accession>A0A1V9ZV67</accession>
<dbReference type="STRING" id="1202772.A0A1V9ZV67"/>
<feature type="domain" description="TRP C-terminal" evidence="3">
    <location>
        <begin position="197"/>
        <end position="474"/>
    </location>
</feature>
<evidence type="ECO:0000256" key="1">
    <source>
        <dbReference type="SAM" id="MobiDB-lite"/>
    </source>
</evidence>
<sequence>MGVVGKCCCLGLVLYKVLWLAFTIGPLVLMYFIYTLYLRPWGEDQIKTLSHGLSPSDPALNCSGCVLGINTQFPPNTTGFMHMLDTAGGKTMSSVVAISVGAAAVSGAVSMAWASVIPGAAAIGSLGSNVHEVLAIVEQAQFIGLLGQLQTSGAPVFFQEFTKELAWVNFNIGKGVDAVKNQFHGRQLSIFSAQTSETGVERYASTLGVKPEDLFYYTLMILAIVFAAILALYVLVTAIMTCVKKPKKSLWVEYFRKVIWAFVLILLLSLYIVAMTGSYKASYDLAHGATSAGTIAIVVALAIFGVSVLVGVVVIAANSSELEDLGTYEHEQRPFNAKYGPYYEEFNADNRYFFVPKAVVAVATGVVVGIVADTNWQLGLLIAANLAYLVLLVMREPFLLRFLFYIGVVSVFLKVFLLLLMFILARDDVFPQAVRDNVAYVIVAINILVFGLLVLRQVYLTGHKIVRNCSAKKTDPDARADFNEIESPTRTQPSSRKDADLERGHRPDAGYARPNAAQQPQPPSQPPRRPETTPPGSLRQGQPEALPGSMRNVPGEAGHAPGGGPPTSLRGGPAGSVHSGRGGLDAPLLSGPRSDMRAGPASSGTAHGGMDAPLLSGARGNMRAGPAMSSTSGVPAMGSGRDLVGTSSRAMGAAAAAGAVAVGAAASSSRSKRNQRSPVQADVGRGSLPSKWSGDAYAEAAPGAVVMPEYNLDKELGLKPDVVMPEYNLDKELGLKPDVVMPEYDLDKELKLVVGARASVAESVGSYERSSGYGFSGKMSFESTFSRAMASPPPLLERSSQSTSSDGSRDTSSRLDALAAKYLVEDHSKRPTDSSVVGDLPPKESLAFIPRPLVASKSLGLPEPTEAKAAGRPSRHSHNGVYRRDDADRSDSFVSAVSSDDEIEL</sequence>
<gene>
    <name evidence="4" type="ORF">ACHHYP_00345</name>
</gene>
<name>A0A1V9ZV67_ACHHY</name>
<dbReference type="Pfam" id="PF06011">
    <property type="entry name" value="TRP"/>
    <property type="match status" value="1"/>
</dbReference>
<feature type="transmembrane region" description="Helical" evidence="2">
    <location>
        <begin position="352"/>
        <end position="372"/>
    </location>
</feature>
<feature type="region of interest" description="Disordered" evidence="1">
    <location>
        <begin position="473"/>
        <end position="645"/>
    </location>
</feature>
<keyword evidence="5" id="KW-1185">Reference proteome</keyword>
<dbReference type="Proteomes" id="UP000243579">
    <property type="component" value="Unassembled WGS sequence"/>
</dbReference>
<keyword evidence="2" id="KW-0812">Transmembrane</keyword>
<dbReference type="PANTHER" id="PTHR31145:SF6">
    <property type="entry name" value="INTEGRAL MEMBRANE PROTEIN (AFU_ORTHOLOGUE AFUA_7G01610)"/>
    <property type="match status" value="1"/>
</dbReference>
<feature type="compositionally biased region" description="Basic and acidic residues" evidence="1">
    <location>
        <begin position="823"/>
        <end position="832"/>
    </location>
</feature>
<feature type="transmembrane region" description="Helical" evidence="2">
    <location>
        <begin position="95"/>
        <end position="116"/>
    </location>
</feature>
<dbReference type="GO" id="GO:0055085">
    <property type="term" value="P:transmembrane transport"/>
    <property type="evidence" value="ECO:0007669"/>
    <property type="project" value="TreeGrafter"/>
</dbReference>
<feature type="compositionally biased region" description="Basic and acidic residues" evidence="1">
    <location>
        <begin position="495"/>
        <end position="508"/>
    </location>
</feature>
<comment type="caution">
    <text evidence="4">The sequence shown here is derived from an EMBL/GenBank/DDBJ whole genome shotgun (WGS) entry which is preliminary data.</text>
</comment>
<keyword evidence="2" id="KW-0472">Membrane</keyword>
<feature type="region of interest" description="Disordered" evidence="1">
    <location>
        <begin position="663"/>
        <end position="688"/>
    </location>
</feature>